<dbReference type="AlphaFoldDB" id="A0A8H7P0I3"/>
<dbReference type="EMBL" id="JADOXO010000132">
    <property type="protein sequence ID" value="KAF9812444.1"/>
    <property type="molecule type" value="Genomic_DNA"/>
</dbReference>
<proteinExistence type="predicted"/>
<sequence>MGSGTLRNMLNAESSFAEAVSNTCAINERGIVVEKLCEYLAYKSLYENAPQKEIPDFTERLMPEIVLEL</sequence>
<accession>A0A8H7P0I3</accession>
<dbReference type="InterPro" id="IPR011333">
    <property type="entry name" value="SKP1/BTB/POZ_sf"/>
</dbReference>
<evidence type="ECO:0008006" key="3">
    <source>
        <dbReference type="Google" id="ProtNLM"/>
    </source>
</evidence>
<dbReference type="Gene3D" id="3.30.710.10">
    <property type="entry name" value="Potassium Channel Kv1.1, Chain A"/>
    <property type="match status" value="1"/>
</dbReference>
<comment type="caution">
    <text evidence="1">The sequence shown here is derived from an EMBL/GenBank/DDBJ whole genome shotgun (WGS) entry which is preliminary data.</text>
</comment>
<dbReference type="Proteomes" id="UP000639403">
    <property type="component" value="Unassembled WGS sequence"/>
</dbReference>
<organism evidence="1 2">
    <name type="scientific">Rhodonia placenta</name>
    <dbReference type="NCBI Taxonomy" id="104341"/>
    <lineage>
        <taxon>Eukaryota</taxon>
        <taxon>Fungi</taxon>
        <taxon>Dikarya</taxon>
        <taxon>Basidiomycota</taxon>
        <taxon>Agaricomycotina</taxon>
        <taxon>Agaricomycetes</taxon>
        <taxon>Polyporales</taxon>
        <taxon>Adustoporiaceae</taxon>
        <taxon>Rhodonia</taxon>
    </lineage>
</organism>
<evidence type="ECO:0000313" key="2">
    <source>
        <dbReference type="Proteomes" id="UP000639403"/>
    </source>
</evidence>
<gene>
    <name evidence="1" type="ORF">IEO21_06206</name>
</gene>
<evidence type="ECO:0000313" key="1">
    <source>
        <dbReference type="EMBL" id="KAF9812444.1"/>
    </source>
</evidence>
<protein>
    <recommendedName>
        <fullName evidence="3">Elongin-C</fullName>
    </recommendedName>
</protein>
<name>A0A8H7P0I3_9APHY</name>
<dbReference type="SUPFAM" id="SSF54695">
    <property type="entry name" value="POZ domain"/>
    <property type="match status" value="1"/>
</dbReference>
<reference evidence="1" key="1">
    <citation type="submission" date="2020-11" db="EMBL/GenBank/DDBJ databases">
        <authorList>
            <person name="Koelle M."/>
            <person name="Horta M.A.C."/>
            <person name="Nowrousian M."/>
            <person name="Ohm R.A."/>
            <person name="Benz P."/>
            <person name="Pilgard A."/>
        </authorList>
    </citation>
    <scope>NUCLEOTIDE SEQUENCE</scope>
    <source>
        <strain evidence="1">FPRL280</strain>
    </source>
</reference>
<reference evidence="1" key="2">
    <citation type="journal article" name="Front. Microbiol.">
        <title>Degradative Capacity of Two Strains of Rhodonia placenta: From Phenotype to Genotype.</title>
        <authorList>
            <person name="Kolle M."/>
            <person name="Horta M.A.C."/>
            <person name="Nowrousian M."/>
            <person name="Ohm R.A."/>
            <person name="Benz J.P."/>
            <person name="Pilgard A."/>
        </authorList>
    </citation>
    <scope>NUCLEOTIDE SEQUENCE</scope>
    <source>
        <strain evidence="1">FPRL280</strain>
    </source>
</reference>